<protein>
    <submittedName>
        <fullName evidence="2">Rhodanese-like domain-containing protein</fullName>
    </submittedName>
</protein>
<keyword evidence="3" id="KW-1185">Reference proteome</keyword>
<dbReference type="InterPro" id="IPR001763">
    <property type="entry name" value="Rhodanese-like_dom"/>
</dbReference>
<organism evidence="2 3">
    <name type="scientific">Jannaschia ovalis</name>
    <dbReference type="NCBI Taxonomy" id="3038773"/>
    <lineage>
        <taxon>Bacteria</taxon>
        <taxon>Pseudomonadati</taxon>
        <taxon>Pseudomonadota</taxon>
        <taxon>Alphaproteobacteria</taxon>
        <taxon>Rhodobacterales</taxon>
        <taxon>Roseobacteraceae</taxon>
        <taxon>Jannaschia</taxon>
    </lineage>
</organism>
<name>A0ABY8LCS1_9RHOB</name>
<reference evidence="2 3" key="1">
    <citation type="submission" date="2023-04" db="EMBL/GenBank/DDBJ databases">
        <title>Jannaschia ovalis sp. nov., a marine bacterium isolated from sea tidal flat.</title>
        <authorList>
            <person name="Kwon D.Y."/>
            <person name="Kim J.-J."/>
        </authorList>
    </citation>
    <scope>NUCLEOTIDE SEQUENCE [LARGE SCALE GENOMIC DNA]</scope>
    <source>
        <strain evidence="2 3">GRR-S6-38</strain>
    </source>
</reference>
<dbReference type="PANTHER" id="PTHR44086:SF13">
    <property type="entry name" value="THIOSULFATE SULFURTRANSFERASE PSPE"/>
    <property type="match status" value="1"/>
</dbReference>
<dbReference type="Pfam" id="PF00581">
    <property type="entry name" value="Rhodanese"/>
    <property type="match status" value="1"/>
</dbReference>
<proteinExistence type="predicted"/>
<dbReference type="SMART" id="SM00450">
    <property type="entry name" value="RHOD"/>
    <property type="match status" value="1"/>
</dbReference>
<evidence type="ECO:0000259" key="1">
    <source>
        <dbReference type="PROSITE" id="PS50206"/>
    </source>
</evidence>
<dbReference type="PROSITE" id="PS50206">
    <property type="entry name" value="RHODANESE_3"/>
    <property type="match status" value="1"/>
</dbReference>
<evidence type="ECO:0000313" key="3">
    <source>
        <dbReference type="Proteomes" id="UP001243420"/>
    </source>
</evidence>
<dbReference type="Gene3D" id="3.40.250.10">
    <property type="entry name" value="Rhodanese-like domain"/>
    <property type="match status" value="1"/>
</dbReference>
<dbReference type="SUPFAM" id="SSF52821">
    <property type="entry name" value="Rhodanese/Cell cycle control phosphatase"/>
    <property type="match status" value="1"/>
</dbReference>
<dbReference type="Proteomes" id="UP001243420">
    <property type="component" value="Chromosome"/>
</dbReference>
<dbReference type="InterPro" id="IPR036873">
    <property type="entry name" value="Rhodanese-like_dom_sf"/>
</dbReference>
<dbReference type="RefSeq" id="WP_279964619.1">
    <property type="nucleotide sequence ID" value="NZ_CP122537.1"/>
</dbReference>
<dbReference type="EMBL" id="CP122537">
    <property type="protein sequence ID" value="WGH77983.1"/>
    <property type="molecule type" value="Genomic_DNA"/>
</dbReference>
<feature type="domain" description="Rhodanese" evidence="1">
    <location>
        <begin position="27"/>
        <end position="123"/>
    </location>
</feature>
<gene>
    <name evidence="2" type="ORF">P8627_13210</name>
</gene>
<dbReference type="PANTHER" id="PTHR44086">
    <property type="entry name" value="THIOSULFATE SULFURTRANSFERASE RDL2, MITOCHONDRIAL-RELATED"/>
    <property type="match status" value="1"/>
</dbReference>
<accession>A0ABY8LCS1</accession>
<sequence>MKSAKDYLEAANAVVTRIPSEDAVARHGGDALFVDVRDSSDIAKTGTIAGALRVPRGFMEFAADPESPYHNPALTKGAKLHLVCGAGGQAALAGKTLQDMGFADVTNIGGIGDWQKAGGPMEEA</sequence>
<evidence type="ECO:0000313" key="2">
    <source>
        <dbReference type="EMBL" id="WGH77983.1"/>
    </source>
</evidence>